<keyword evidence="1" id="KW-1133">Transmembrane helix</keyword>
<evidence type="ECO:0000256" key="1">
    <source>
        <dbReference type="SAM" id="Phobius"/>
    </source>
</evidence>
<dbReference type="RefSeq" id="WP_055548686.1">
    <property type="nucleotide sequence ID" value="NZ_CP023699.1"/>
</dbReference>
<protein>
    <submittedName>
        <fullName evidence="2">Uncharacterized protein</fullName>
    </submittedName>
</protein>
<dbReference type="AlphaFoldDB" id="A0A5J6GCM0"/>
<sequence>MDAGDWISLGGGVVAGAAAGIAIWQAMLAKRSAASAGRQAVAAEQQVAIMALQLAHQVEDRDDAAGPRFEVLAAALTDDRDRRDVIDILVAQTLGGELASVSVSARRSDNVAVLLNPDSSGPVRWGVTAPGSTYKLRVLLTHNYVTPVNVVLDFDCTEANGERTWRRTLTATPKAFKSSWRLGFTFK</sequence>
<organism evidence="2 3">
    <name type="scientific">Streptomyces kanamyceticus</name>
    <dbReference type="NCBI Taxonomy" id="1967"/>
    <lineage>
        <taxon>Bacteria</taxon>
        <taxon>Bacillati</taxon>
        <taxon>Actinomycetota</taxon>
        <taxon>Actinomycetes</taxon>
        <taxon>Kitasatosporales</taxon>
        <taxon>Streptomycetaceae</taxon>
        <taxon>Streptomyces</taxon>
    </lineage>
</organism>
<keyword evidence="3" id="KW-1185">Reference proteome</keyword>
<dbReference type="OrthoDB" id="9979318at2"/>
<gene>
    <name evidence="2" type="ORF">CP970_19970</name>
</gene>
<keyword evidence="1" id="KW-0812">Transmembrane</keyword>
<reference evidence="2 3" key="1">
    <citation type="submission" date="2017-09" db="EMBL/GenBank/DDBJ databases">
        <authorList>
            <person name="Lee N."/>
            <person name="Cho B.-K."/>
        </authorList>
    </citation>
    <scope>NUCLEOTIDE SEQUENCE [LARGE SCALE GENOMIC DNA]</scope>
    <source>
        <strain evidence="2 3">ATCC 12853</strain>
    </source>
</reference>
<dbReference type="Proteomes" id="UP000325529">
    <property type="component" value="Chromosome"/>
</dbReference>
<evidence type="ECO:0000313" key="2">
    <source>
        <dbReference type="EMBL" id="QEU92883.1"/>
    </source>
</evidence>
<accession>A0A5J6GCM0</accession>
<evidence type="ECO:0000313" key="3">
    <source>
        <dbReference type="Proteomes" id="UP000325529"/>
    </source>
</evidence>
<feature type="transmembrane region" description="Helical" evidence="1">
    <location>
        <begin position="6"/>
        <end position="28"/>
    </location>
</feature>
<dbReference type="EMBL" id="CP023699">
    <property type="protein sequence ID" value="QEU92883.1"/>
    <property type="molecule type" value="Genomic_DNA"/>
</dbReference>
<name>A0A5J6GCM0_STRKN</name>
<dbReference type="KEGG" id="ska:CP970_19970"/>
<proteinExistence type="predicted"/>
<keyword evidence="1" id="KW-0472">Membrane</keyword>